<keyword evidence="5" id="KW-0641">Proline biosynthesis</keyword>
<dbReference type="InterPro" id="IPR005814">
    <property type="entry name" value="Aminotrans_3"/>
</dbReference>
<evidence type="ECO:0000256" key="5">
    <source>
        <dbReference type="ARBA" id="ARBA00022650"/>
    </source>
</evidence>
<dbReference type="FunFam" id="3.40.640.10:FF:000011">
    <property type="entry name" value="Ornithine aminotransferase"/>
    <property type="match status" value="1"/>
</dbReference>
<evidence type="ECO:0000256" key="4">
    <source>
        <dbReference type="ARBA" id="ARBA00022576"/>
    </source>
</evidence>
<dbReference type="RefSeq" id="WP_210896102.1">
    <property type="nucleotide sequence ID" value="NZ_CP071696.1"/>
</dbReference>
<comment type="similarity">
    <text evidence="9">Belongs to the class-III pyridoxal-phosphate-dependent aminotransferase family.</text>
</comment>
<accession>A0A975FL71</accession>
<dbReference type="PIRSF" id="PIRSF000521">
    <property type="entry name" value="Transaminase_4ab_Lys_Orn"/>
    <property type="match status" value="1"/>
</dbReference>
<dbReference type="PROSITE" id="PS00600">
    <property type="entry name" value="AA_TRANSFER_CLASS_3"/>
    <property type="match status" value="1"/>
</dbReference>
<evidence type="ECO:0000256" key="9">
    <source>
        <dbReference type="RuleBase" id="RU003560"/>
    </source>
</evidence>
<dbReference type="SUPFAM" id="SSF53383">
    <property type="entry name" value="PLP-dependent transferases"/>
    <property type="match status" value="1"/>
</dbReference>
<gene>
    <name evidence="10" type="primary">rocD</name>
    <name evidence="10" type="ORF">G127AT_08900</name>
</gene>
<dbReference type="InterPro" id="IPR015421">
    <property type="entry name" value="PyrdxlP-dep_Trfase_major"/>
</dbReference>
<dbReference type="InterPro" id="IPR015422">
    <property type="entry name" value="PyrdxlP-dep_Trfase_small"/>
</dbReference>
<dbReference type="Pfam" id="PF00202">
    <property type="entry name" value="Aminotran_3"/>
    <property type="match status" value="1"/>
</dbReference>
<dbReference type="KEGG" id="aarc:G127AT_08900"/>
<dbReference type="PANTHER" id="PTHR11986:SF18">
    <property type="entry name" value="ORNITHINE AMINOTRANSFERASE, MITOCHONDRIAL"/>
    <property type="match status" value="1"/>
</dbReference>
<evidence type="ECO:0000313" key="10">
    <source>
        <dbReference type="EMBL" id="QTX03478.1"/>
    </source>
</evidence>
<dbReference type="PANTHER" id="PTHR11986">
    <property type="entry name" value="AMINOTRANSFERASE CLASS III"/>
    <property type="match status" value="1"/>
</dbReference>
<dbReference type="GO" id="GO:0030170">
    <property type="term" value="F:pyridoxal phosphate binding"/>
    <property type="evidence" value="ECO:0007669"/>
    <property type="project" value="InterPro"/>
</dbReference>
<comment type="pathway">
    <text evidence="2">Amino-acid biosynthesis; L-proline biosynthesis; L-glutamate 5-semialdehyde from L-ornithine: step 1/1.</text>
</comment>
<dbReference type="InterPro" id="IPR010164">
    <property type="entry name" value="Orn_aminotrans"/>
</dbReference>
<dbReference type="GO" id="GO:0004587">
    <property type="term" value="F:ornithine aminotransferase activity"/>
    <property type="evidence" value="ECO:0007669"/>
    <property type="project" value="UniProtKB-EC"/>
</dbReference>
<evidence type="ECO:0000256" key="2">
    <source>
        <dbReference type="ARBA" id="ARBA00004998"/>
    </source>
</evidence>
<sequence length="409" mass="42938">MNVTIPDRTEAAIRLEDEHAAHNYHPLPVVVERGDGAWVVDVEGRRYLDCLAAYSAVNFGHGNTRLVDAARAQLGRITLTSRAFHNDRLGPFVAELAELAGTDMVLPMNTGAEAVESGIKVARAWGYRVKGVPADAAYIVVMAGNFHGRTTTIVGFSDDPDARDGFGPFAPGFRTVPYGDADAVARAIDANTVAVLVEPIQGEAGVVIPPAGYLPALRALCTEANVLLIADEIQSGLGRTGATFACDLVGVVPDLRLLGKALGGGIVPVSAVVGPREILGVLRPGEHGSTFGGNPLAAAVGLEVVRMLATGEYQERARRLGAVLAERLDALRGHGVTEVRCVGLWAGIDIDPALGTGRRVCELLAERGVLAKDTHGSTIRLAPPLVVEEGDLVWAVEQLREVLAELGAG</sequence>
<reference evidence="10" key="1">
    <citation type="submission" date="2021-03" db="EMBL/GenBank/DDBJ databases">
        <title>Agromyces archimandritus sp. nov., isolated from the cockroach Archimandrita tessellata.</title>
        <authorList>
            <person name="Guzman J."/>
            <person name="Ortuzar M."/>
            <person name="Poehlein A."/>
            <person name="Daniel R."/>
            <person name="Trujillo M."/>
            <person name="Vilcinskas A."/>
        </authorList>
    </citation>
    <scope>NUCLEOTIDE SEQUENCE</scope>
    <source>
        <strain evidence="10">G127AT</strain>
    </source>
</reference>
<dbReference type="InterPro" id="IPR015424">
    <property type="entry name" value="PyrdxlP-dep_Trfase"/>
</dbReference>
<dbReference type="Proteomes" id="UP000671914">
    <property type="component" value="Chromosome"/>
</dbReference>
<protein>
    <recommendedName>
        <fullName evidence="3">ornithine aminotransferase</fullName>
        <ecNumber evidence="3">2.6.1.13</ecNumber>
    </recommendedName>
    <alternativeName>
        <fullName evidence="8">Ornithine--oxo-acid aminotransferase</fullName>
    </alternativeName>
</protein>
<dbReference type="Gene3D" id="3.40.640.10">
    <property type="entry name" value="Type I PLP-dependent aspartate aminotransferase-like (Major domain)"/>
    <property type="match status" value="1"/>
</dbReference>
<dbReference type="Gene3D" id="3.90.1150.10">
    <property type="entry name" value="Aspartate Aminotransferase, domain 1"/>
    <property type="match status" value="1"/>
</dbReference>
<dbReference type="InterPro" id="IPR049704">
    <property type="entry name" value="Aminotrans_3_PPA_site"/>
</dbReference>
<name>A0A975FL71_9MICO</name>
<dbReference type="EC" id="2.6.1.13" evidence="3"/>
<dbReference type="NCBIfam" id="TIGR01885">
    <property type="entry name" value="Orn_aminotrans"/>
    <property type="match status" value="1"/>
</dbReference>
<proteinExistence type="inferred from homology"/>
<keyword evidence="4 10" id="KW-0032">Aminotransferase</keyword>
<keyword evidence="7 9" id="KW-0663">Pyridoxal phosphate</keyword>
<organism evidence="10 11">
    <name type="scientific">Agromyces archimandritae</name>
    <dbReference type="NCBI Taxonomy" id="2781962"/>
    <lineage>
        <taxon>Bacteria</taxon>
        <taxon>Bacillati</taxon>
        <taxon>Actinomycetota</taxon>
        <taxon>Actinomycetes</taxon>
        <taxon>Micrococcales</taxon>
        <taxon>Microbacteriaceae</taxon>
        <taxon>Agromyces</taxon>
    </lineage>
</organism>
<evidence type="ECO:0000256" key="1">
    <source>
        <dbReference type="ARBA" id="ARBA00001933"/>
    </source>
</evidence>
<evidence type="ECO:0000256" key="3">
    <source>
        <dbReference type="ARBA" id="ARBA00012924"/>
    </source>
</evidence>
<comment type="cofactor">
    <cofactor evidence="1">
        <name>pyridoxal 5'-phosphate</name>
        <dbReference type="ChEBI" id="CHEBI:597326"/>
    </cofactor>
</comment>
<evidence type="ECO:0000256" key="7">
    <source>
        <dbReference type="ARBA" id="ARBA00022898"/>
    </source>
</evidence>
<keyword evidence="11" id="KW-1185">Reference proteome</keyword>
<evidence type="ECO:0000256" key="6">
    <source>
        <dbReference type="ARBA" id="ARBA00022679"/>
    </source>
</evidence>
<dbReference type="CDD" id="cd00610">
    <property type="entry name" value="OAT_like"/>
    <property type="match status" value="1"/>
</dbReference>
<dbReference type="AlphaFoldDB" id="A0A975FL71"/>
<evidence type="ECO:0000256" key="8">
    <source>
        <dbReference type="ARBA" id="ARBA00030587"/>
    </source>
</evidence>
<keyword evidence="6 10" id="KW-0808">Transferase</keyword>
<keyword evidence="5" id="KW-0028">Amino-acid biosynthesis</keyword>
<dbReference type="GO" id="GO:0042802">
    <property type="term" value="F:identical protein binding"/>
    <property type="evidence" value="ECO:0007669"/>
    <property type="project" value="TreeGrafter"/>
</dbReference>
<dbReference type="EMBL" id="CP071696">
    <property type="protein sequence ID" value="QTX03478.1"/>
    <property type="molecule type" value="Genomic_DNA"/>
</dbReference>
<dbReference type="InterPro" id="IPR050103">
    <property type="entry name" value="Class-III_PLP-dep_AT"/>
</dbReference>
<evidence type="ECO:0000313" key="11">
    <source>
        <dbReference type="Proteomes" id="UP000671914"/>
    </source>
</evidence>